<evidence type="ECO:0000313" key="3">
    <source>
        <dbReference type="Proteomes" id="UP001345963"/>
    </source>
</evidence>
<name>A0ABU7A5J4_9TELE</name>
<dbReference type="EMBL" id="JAHUTI010002362">
    <property type="protein sequence ID" value="MED6233361.1"/>
    <property type="molecule type" value="Genomic_DNA"/>
</dbReference>
<protein>
    <recommendedName>
        <fullName evidence="4">Secreted protein</fullName>
    </recommendedName>
</protein>
<comment type="caution">
    <text evidence="2">The sequence shown here is derived from an EMBL/GenBank/DDBJ whole genome shotgun (WGS) entry which is preliminary data.</text>
</comment>
<gene>
    <name evidence="2" type="ORF">ATANTOWER_010739</name>
</gene>
<evidence type="ECO:0000256" key="1">
    <source>
        <dbReference type="SAM" id="SignalP"/>
    </source>
</evidence>
<keyword evidence="3" id="KW-1185">Reference proteome</keyword>
<keyword evidence="1" id="KW-0732">Signal</keyword>
<sequence>MCFGRLSRLIWTSLLSTEVAWVEGSWGSWCLSSGLPVRGRAHPGKVPSLNRPLNVVEGFECSNDPRGYVVWDLNASVESPMANRLWVMGQTKSSSRHLHEDHTIEACDIARYGGAGVPPWSQAWGRASSESPWWLGCSSWDPAGPSPNERREDIPQWAYHLQEEP</sequence>
<dbReference type="Proteomes" id="UP001345963">
    <property type="component" value="Unassembled WGS sequence"/>
</dbReference>
<organism evidence="2 3">
    <name type="scientific">Ataeniobius toweri</name>
    <dbReference type="NCBI Taxonomy" id="208326"/>
    <lineage>
        <taxon>Eukaryota</taxon>
        <taxon>Metazoa</taxon>
        <taxon>Chordata</taxon>
        <taxon>Craniata</taxon>
        <taxon>Vertebrata</taxon>
        <taxon>Euteleostomi</taxon>
        <taxon>Actinopterygii</taxon>
        <taxon>Neopterygii</taxon>
        <taxon>Teleostei</taxon>
        <taxon>Neoteleostei</taxon>
        <taxon>Acanthomorphata</taxon>
        <taxon>Ovalentaria</taxon>
        <taxon>Atherinomorphae</taxon>
        <taxon>Cyprinodontiformes</taxon>
        <taxon>Goodeidae</taxon>
        <taxon>Ataeniobius</taxon>
    </lineage>
</organism>
<proteinExistence type="predicted"/>
<feature type="chain" id="PRO_5047299072" description="Secreted protein" evidence="1">
    <location>
        <begin position="25"/>
        <end position="165"/>
    </location>
</feature>
<accession>A0ABU7A5J4</accession>
<evidence type="ECO:0000313" key="2">
    <source>
        <dbReference type="EMBL" id="MED6233361.1"/>
    </source>
</evidence>
<evidence type="ECO:0008006" key="4">
    <source>
        <dbReference type="Google" id="ProtNLM"/>
    </source>
</evidence>
<reference evidence="2 3" key="1">
    <citation type="submission" date="2021-07" db="EMBL/GenBank/DDBJ databases">
        <authorList>
            <person name="Palmer J.M."/>
        </authorList>
    </citation>
    <scope>NUCLEOTIDE SEQUENCE [LARGE SCALE GENOMIC DNA]</scope>
    <source>
        <strain evidence="2 3">AT_MEX2019</strain>
        <tissue evidence="2">Muscle</tissue>
    </source>
</reference>
<feature type="signal peptide" evidence="1">
    <location>
        <begin position="1"/>
        <end position="24"/>
    </location>
</feature>